<keyword evidence="2" id="KW-0378">Hydrolase</keyword>
<gene>
    <name evidence="2" type="ORF">STAS_10278</name>
</gene>
<organism evidence="2 3">
    <name type="scientific">Striga asiatica</name>
    <name type="common">Asiatic witchweed</name>
    <name type="synonym">Buchnera asiatica</name>
    <dbReference type="NCBI Taxonomy" id="4170"/>
    <lineage>
        <taxon>Eukaryota</taxon>
        <taxon>Viridiplantae</taxon>
        <taxon>Streptophyta</taxon>
        <taxon>Embryophyta</taxon>
        <taxon>Tracheophyta</taxon>
        <taxon>Spermatophyta</taxon>
        <taxon>Magnoliopsida</taxon>
        <taxon>eudicotyledons</taxon>
        <taxon>Gunneridae</taxon>
        <taxon>Pentapetalae</taxon>
        <taxon>asterids</taxon>
        <taxon>lamiids</taxon>
        <taxon>Lamiales</taxon>
        <taxon>Orobanchaceae</taxon>
        <taxon>Buchnereae</taxon>
        <taxon>Striga</taxon>
    </lineage>
</organism>
<feature type="compositionally biased region" description="Polar residues" evidence="1">
    <location>
        <begin position="56"/>
        <end position="68"/>
    </location>
</feature>
<dbReference type="AlphaFoldDB" id="A0A5A7PP50"/>
<protein>
    <submittedName>
        <fullName evidence="2">Lon protease 1</fullName>
    </submittedName>
</protein>
<evidence type="ECO:0000256" key="1">
    <source>
        <dbReference type="SAM" id="MobiDB-lite"/>
    </source>
</evidence>
<evidence type="ECO:0000313" key="2">
    <source>
        <dbReference type="EMBL" id="GER34097.1"/>
    </source>
</evidence>
<keyword evidence="3" id="KW-1185">Reference proteome</keyword>
<dbReference type="EMBL" id="BKCP01004849">
    <property type="protein sequence ID" value="GER34097.1"/>
    <property type="molecule type" value="Genomic_DNA"/>
</dbReference>
<proteinExistence type="predicted"/>
<name>A0A5A7PP50_STRAF</name>
<dbReference type="GO" id="GO:0008233">
    <property type="term" value="F:peptidase activity"/>
    <property type="evidence" value="ECO:0007669"/>
    <property type="project" value="UniProtKB-KW"/>
</dbReference>
<dbReference type="GO" id="GO:0006508">
    <property type="term" value="P:proteolysis"/>
    <property type="evidence" value="ECO:0007669"/>
    <property type="project" value="UniProtKB-KW"/>
</dbReference>
<reference evidence="3" key="1">
    <citation type="journal article" date="2019" name="Curr. Biol.">
        <title>Genome Sequence of Striga asiatica Provides Insight into the Evolution of Plant Parasitism.</title>
        <authorList>
            <person name="Yoshida S."/>
            <person name="Kim S."/>
            <person name="Wafula E.K."/>
            <person name="Tanskanen J."/>
            <person name="Kim Y.M."/>
            <person name="Honaas L."/>
            <person name="Yang Z."/>
            <person name="Spallek T."/>
            <person name="Conn C.E."/>
            <person name="Ichihashi Y."/>
            <person name="Cheong K."/>
            <person name="Cui S."/>
            <person name="Der J.P."/>
            <person name="Gundlach H."/>
            <person name="Jiao Y."/>
            <person name="Hori C."/>
            <person name="Ishida J.K."/>
            <person name="Kasahara H."/>
            <person name="Kiba T."/>
            <person name="Kim M.S."/>
            <person name="Koo N."/>
            <person name="Laohavisit A."/>
            <person name="Lee Y.H."/>
            <person name="Lumba S."/>
            <person name="McCourt P."/>
            <person name="Mortimer J.C."/>
            <person name="Mutuku J.M."/>
            <person name="Nomura T."/>
            <person name="Sasaki-Sekimoto Y."/>
            <person name="Seto Y."/>
            <person name="Wang Y."/>
            <person name="Wakatake T."/>
            <person name="Sakakibara H."/>
            <person name="Demura T."/>
            <person name="Yamaguchi S."/>
            <person name="Yoneyama K."/>
            <person name="Manabe R.I."/>
            <person name="Nelson D.C."/>
            <person name="Schulman A.H."/>
            <person name="Timko M.P."/>
            <person name="dePamphilis C.W."/>
            <person name="Choi D."/>
            <person name="Shirasu K."/>
        </authorList>
    </citation>
    <scope>NUCLEOTIDE SEQUENCE [LARGE SCALE GENOMIC DNA]</scope>
    <source>
        <strain evidence="3">cv. UVA1</strain>
    </source>
</reference>
<dbReference type="Proteomes" id="UP000325081">
    <property type="component" value="Unassembled WGS sequence"/>
</dbReference>
<sequence>MCRLAAGSGELFRHRLARDALLHRTVLTHTGRRRDHLTTEKWLPPLSRLPPPSKSATSSSVQMCGRNPPSSAVMSGVVGESIVSGVSVSVDSEKTWSEVPAKYIMDLQVVD</sequence>
<evidence type="ECO:0000313" key="3">
    <source>
        <dbReference type="Proteomes" id="UP000325081"/>
    </source>
</evidence>
<accession>A0A5A7PP50</accession>
<comment type="caution">
    <text evidence="2">The sequence shown here is derived from an EMBL/GenBank/DDBJ whole genome shotgun (WGS) entry which is preliminary data.</text>
</comment>
<feature type="region of interest" description="Disordered" evidence="1">
    <location>
        <begin position="42"/>
        <end position="68"/>
    </location>
</feature>
<keyword evidence="2" id="KW-0645">Protease</keyword>